<protein>
    <submittedName>
        <fullName evidence="2">GNAT family N-acetyltransferase</fullName>
    </submittedName>
</protein>
<accession>A0ABP8LCF8</accession>
<gene>
    <name evidence="2" type="ORF">GCM10023169_25000</name>
</gene>
<dbReference type="RefSeq" id="WP_345216590.1">
    <property type="nucleotide sequence ID" value="NZ_BAABGN010000011.1"/>
</dbReference>
<dbReference type="PANTHER" id="PTHR43138">
    <property type="entry name" value="ACETYLTRANSFERASE, GNAT FAMILY"/>
    <property type="match status" value="1"/>
</dbReference>
<dbReference type="Gene3D" id="3.40.630.30">
    <property type="match status" value="1"/>
</dbReference>
<evidence type="ECO:0000313" key="2">
    <source>
        <dbReference type="EMBL" id="GAA4426342.1"/>
    </source>
</evidence>
<dbReference type="PANTHER" id="PTHR43138:SF1">
    <property type="entry name" value="N-ACETYLTRANSFERASE ACA1"/>
    <property type="match status" value="1"/>
</dbReference>
<dbReference type="EMBL" id="BAABGN010000011">
    <property type="protein sequence ID" value="GAA4426342.1"/>
    <property type="molecule type" value="Genomic_DNA"/>
</dbReference>
<dbReference type="InterPro" id="IPR052742">
    <property type="entry name" value="Mito_N-acetyltransferase"/>
</dbReference>
<proteinExistence type="predicted"/>
<sequence>MAGNIRAMEPADWPAVWAFFDEIVQAGETYAYPLDLISAEAEALWTEPPPGQTVVYEVDGEILASAKMGPNKPGRGSHVGTASFMVSSAARGRRVGRTLGEFVVDWHRANGYRAIQFNAVVETNIGAVRLWESLGFRIVGTVPEAFDSRTHGLVGLHVMHLQLA</sequence>
<dbReference type="SUPFAM" id="SSF55729">
    <property type="entry name" value="Acyl-CoA N-acyltransferases (Nat)"/>
    <property type="match status" value="1"/>
</dbReference>
<dbReference type="PROSITE" id="PS51186">
    <property type="entry name" value="GNAT"/>
    <property type="match status" value="1"/>
</dbReference>
<evidence type="ECO:0000259" key="1">
    <source>
        <dbReference type="PROSITE" id="PS51186"/>
    </source>
</evidence>
<dbReference type="InterPro" id="IPR000182">
    <property type="entry name" value="GNAT_dom"/>
</dbReference>
<organism evidence="2 3">
    <name type="scientific">Georgenia halophila</name>
    <dbReference type="NCBI Taxonomy" id="620889"/>
    <lineage>
        <taxon>Bacteria</taxon>
        <taxon>Bacillati</taxon>
        <taxon>Actinomycetota</taxon>
        <taxon>Actinomycetes</taxon>
        <taxon>Micrococcales</taxon>
        <taxon>Bogoriellaceae</taxon>
        <taxon>Georgenia</taxon>
    </lineage>
</organism>
<evidence type="ECO:0000313" key="3">
    <source>
        <dbReference type="Proteomes" id="UP001500622"/>
    </source>
</evidence>
<name>A0ABP8LCF8_9MICO</name>
<reference evidence="3" key="1">
    <citation type="journal article" date="2019" name="Int. J. Syst. Evol. Microbiol.">
        <title>The Global Catalogue of Microorganisms (GCM) 10K type strain sequencing project: providing services to taxonomists for standard genome sequencing and annotation.</title>
        <authorList>
            <consortium name="The Broad Institute Genomics Platform"/>
            <consortium name="The Broad Institute Genome Sequencing Center for Infectious Disease"/>
            <person name="Wu L."/>
            <person name="Ma J."/>
        </authorList>
    </citation>
    <scope>NUCLEOTIDE SEQUENCE [LARGE SCALE GENOMIC DNA]</scope>
    <source>
        <strain evidence="3">JCM 17810</strain>
    </source>
</reference>
<dbReference type="Proteomes" id="UP001500622">
    <property type="component" value="Unassembled WGS sequence"/>
</dbReference>
<keyword evidence="3" id="KW-1185">Reference proteome</keyword>
<dbReference type="CDD" id="cd04301">
    <property type="entry name" value="NAT_SF"/>
    <property type="match status" value="1"/>
</dbReference>
<feature type="domain" description="N-acetyltransferase" evidence="1">
    <location>
        <begin position="3"/>
        <end position="164"/>
    </location>
</feature>
<dbReference type="Pfam" id="PF00583">
    <property type="entry name" value="Acetyltransf_1"/>
    <property type="match status" value="1"/>
</dbReference>
<comment type="caution">
    <text evidence="2">The sequence shown here is derived from an EMBL/GenBank/DDBJ whole genome shotgun (WGS) entry which is preliminary data.</text>
</comment>
<dbReference type="InterPro" id="IPR016181">
    <property type="entry name" value="Acyl_CoA_acyltransferase"/>
</dbReference>